<dbReference type="GeneID" id="117651793"/>
<keyword evidence="5" id="KW-0326">Glycosidase</keyword>
<evidence type="ECO:0000256" key="6">
    <source>
        <dbReference type="RuleBase" id="RU003690"/>
    </source>
</evidence>
<dbReference type="OrthoDB" id="65569at2759"/>
<evidence type="ECO:0000256" key="7">
    <source>
        <dbReference type="SAM" id="SignalP"/>
    </source>
</evidence>
<dbReference type="PANTHER" id="PTHR10353:SF36">
    <property type="entry name" value="LP05116P"/>
    <property type="match status" value="1"/>
</dbReference>
<dbReference type="RefSeq" id="XP_034252032.1">
    <property type="nucleotide sequence ID" value="XM_034396141.1"/>
</dbReference>
<feature type="signal peptide" evidence="7">
    <location>
        <begin position="1"/>
        <end position="20"/>
    </location>
</feature>
<dbReference type="GO" id="GO:0008422">
    <property type="term" value="F:beta-glucosidase activity"/>
    <property type="evidence" value="ECO:0007669"/>
    <property type="project" value="TreeGrafter"/>
</dbReference>
<protein>
    <submittedName>
        <fullName evidence="9">Myrosinase 1-like</fullName>
    </submittedName>
</protein>
<keyword evidence="8" id="KW-1185">Reference proteome</keyword>
<dbReference type="PRINTS" id="PR00131">
    <property type="entry name" value="GLHYDRLASE1"/>
</dbReference>
<dbReference type="InterPro" id="IPR017853">
    <property type="entry name" value="GH"/>
</dbReference>
<dbReference type="PANTHER" id="PTHR10353">
    <property type="entry name" value="GLYCOSYL HYDROLASE"/>
    <property type="match status" value="1"/>
</dbReference>
<dbReference type="FunFam" id="3.20.20.80:FF:000013">
    <property type="entry name" value="lactase-phlorizin hydrolase"/>
    <property type="match status" value="1"/>
</dbReference>
<dbReference type="AlphaFoldDB" id="A0A6P9A2J6"/>
<organism evidence="9">
    <name type="scientific">Thrips palmi</name>
    <name type="common">Melon thrips</name>
    <dbReference type="NCBI Taxonomy" id="161013"/>
    <lineage>
        <taxon>Eukaryota</taxon>
        <taxon>Metazoa</taxon>
        <taxon>Ecdysozoa</taxon>
        <taxon>Arthropoda</taxon>
        <taxon>Hexapoda</taxon>
        <taxon>Insecta</taxon>
        <taxon>Pterygota</taxon>
        <taxon>Neoptera</taxon>
        <taxon>Paraneoptera</taxon>
        <taxon>Thysanoptera</taxon>
        <taxon>Terebrantia</taxon>
        <taxon>Thripoidea</taxon>
        <taxon>Thripidae</taxon>
        <taxon>Thrips</taxon>
    </lineage>
</organism>
<evidence type="ECO:0000256" key="5">
    <source>
        <dbReference type="ARBA" id="ARBA00023295"/>
    </source>
</evidence>
<dbReference type="Proteomes" id="UP000515158">
    <property type="component" value="Unplaced"/>
</dbReference>
<evidence type="ECO:0000256" key="1">
    <source>
        <dbReference type="ARBA" id="ARBA00010838"/>
    </source>
</evidence>
<dbReference type="GO" id="GO:0005975">
    <property type="term" value="P:carbohydrate metabolic process"/>
    <property type="evidence" value="ECO:0007669"/>
    <property type="project" value="InterPro"/>
</dbReference>
<sequence length="513" mass="58395">MHRAALLLAVMTVMTAAVRGLGVDGDLDHHDAPPRPWEAYQQALATEPRHALKLPEGFLLGTATSSYQIEGNWNTSGKGPSVWDDTLHREPWRTPDRSNGDEACDSIHLYRRDVEMVKELGMDTYRISLSWPRILPDGTLARFSQEGLDYYEKLVDEILAKGIQPIVTLFHWDLPLTLQQLGGWSNPAIVDYFEDYARLVIAKFGDRVKLWVTVNEPFQVCEFGYSDVIMAPFYNLQGVGGYLCTHWMLLAHARVYRMYKKDFAGQNGRMGIAIHSFWFEPANPEDEKDYAAAERGMQFNLGWTAHPIFVGDYPPVMRAMVDRASADKGLLRSRLPQFTAEEVALIKGSVDFLGLNHYQSQLAAHNESVPGPSLYRDAKYTGSAHPSWPGYGFTKSTPWGFGKLLRWVRDSYGNPPVLVTENGYSDPVQEVRDWDRVEYFKGYMREMLLAVEDGCNVFGYTAWSLMDNFEWTLGYTMRFGLYHVDFEAPEKTRTPKVSAQFLRNVTRDRAVPP</sequence>
<dbReference type="KEGG" id="tpal:117651793"/>
<comment type="subunit">
    <text evidence="2">Homodimer.</text>
</comment>
<dbReference type="SUPFAM" id="SSF51445">
    <property type="entry name" value="(Trans)glycosidases"/>
    <property type="match status" value="1"/>
</dbReference>
<evidence type="ECO:0000256" key="4">
    <source>
        <dbReference type="ARBA" id="ARBA00023180"/>
    </source>
</evidence>
<name>A0A6P9A2J6_THRPL</name>
<dbReference type="Gene3D" id="3.20.20.80">
    <property type="entry name" value="Glycosidases"/>
    <property type="match status" value="1"/>
</dbReference>
<keyword evidence="3" id="KW-0378">Hydrolase</keyword>
<reference evidence="9" key="1">
    <citation type="submission" date="2025-08" db="UniProtKB">
        <authorList>
            <consortium name="RefSeq"/>
        </authorList>
    </citation>
    <scope>IDENTIFICATION</scope>
    <source>
        <tissue evidence="9">Total insect</tissue>
    </source>
</reference>
<evidence type="ECO:0000313" key="8">
    <source>
        <dbReference type="Proteomes" id="UP000515158"/>
    </source>
</evidence>
<evidence type="ECO:0000256" key="3">
    <source>
        <dbReference type="ARBA" id="ARBA00022801"/>
    </source>
</evidence>
<evidence type="ECO:0000256" key="2">
    <source>
        <dbReference type="ARBA" id="ARBA00011738"/>
    </source>
</evidence>
<accession>A0A6P9A2J6</accession>
<dbReference type="Pfam" id="PF00232">
    <property type="entry name" value="Glyco_hydro_1"/>
    <property type="match status" value="1"/>
</dbReference>
<gene>
    <name evidence="9" type="primary">LOC117651793</name>
</gene>
<comment type="similarity">
    <text evidence="1 6">Belongs to the glycosyl hydrolase 1 family.</text>
</comment>
<feature type="chain" id="PRO_5027627100" evidence="7">
    <location>
        <begin position="21"/>
        <end position="513"/>
    </location>
</feature>
<keyword evidence="7" id="KW-0732">Signal</keyword>
<dbReference type="InterPro" id="IPR001360">
    <property type="entry name" value="Glyco_hydro_1"/>
</dbReference>
<evidence type="ECO:0000313" key="9">
    <source>
        <dbReference type="RefSeq" id="XP_034252032.1"/>
    </source>
</evidence>
<dbReference type="InParanoid" id="A0A6P9A2J6"/>
<proteinExistence type="inferred from homology"/>
<keyword evidence="4" id="KW-0325">Glycoprotein</keyword>